<dbReference type="Proteomes" id="UP001596406">
    <property type="component" value="Unassembled WGS sequence"/>
</dbReference>
<dbReference type="RefSeq" id="WP_368662180.1">
    <property type="nucleotide sequence ID" value="NZ_JARRAH010000001.1"/>
</dbReference>
<dbReference type="AlphaFoldDB" id="A0ABD5UFQ0"/>
<gene>
    <name evidence="2" type="ORF">ACFQHK_14380</name>
</gene>
<feature type="transmembrane region" description="Helical" evidence="1">
    <location>
        <begin position="48"/>
        <end position="72"/>
    </location>
</feature>
<feature type="transmembrane region" description="Helical" evidence="1">
    <location>
        <begin position="5"/>
        <end position="28"/>
    </location>
</feature>
<feature type="transmembrane region" description="Helical" evidence="1">
    <location>
        <begin position="84"/>
        <end position="105"/>
    </location>
</feature>
<organism evidence="2 3">
    <name type="scientific">Halomarina ordinaria</name>
    <dbReference type="NCBI Taxonomy" id="3033939"/>
    <lineage>
        <taxon>Archaea</taxon>
        <taxon>Methanobacteriati</taxon>
        <taxon>Methanobacteriota</taxon>
        <taxon>Stenosarchaea group</taxon>
        <taxon>Halobacteria</taxon>
        <taxon>Halobacteriales</taxon>
        <taxon>Natronomonadaceae</taxon>
        <taxon>Halomarina</taxon>
    </lineage>
</organism>
<keyword evidence="1" id="KW-0812">Transmembrane</keyword>
<reference evidence="2 3" key="1">
    <citation type="journal article" date="2019" name="Int. J. Syst. Evol. Microbiol.">
        <title>The Global Catalogue of Microorganisms (GCM) 10K type strain sequencing project: providing services to taxonomists for standard genome sequencing and annotation.</title>
        <authorList>
            <consortium name="The Broad Institute Genomics Platform"/>
            <consortium name="The Broad Institute Genome Sequencing Center for Infectious Disease"/>
            <person name="Wu L."/>
            <person name="Ma J."/>
        </authorList>
    </citation>
    <scope>NUCLEOTIDE SEQUENCE [LARGE SCALE GENOMIC DNA]</scope>
    <source>
        <strain evidence="2 3">PSRA2</strain>
    </source>
</reference>
<feature type="transmembrane region" description="Helical" evidence="1">
    <location>
        <begin position="125"/>
        <end position="141"/>
    </location>
</feature>
<keyword evidence="3" id="KW-1185">Reference proteome</keyword>
<keyword evidence="1" id="KW-1133">Transmembrane helix</keyword>
<keyword evidence="1" id="KW-0472">Membrane</keyword>
<sequence>MRRALLGAVVFGFGFSAVIDVLVLHHVLQLHSLVSNLYPTTTVSGLRTNVFADGVFATVMLAVAGGGAGLLWRAERRATTPLPVRPLAGAAVLGLGAFDLFDVVVNHTILGLHDATEGPGYYDPHWAVISLLIVGAGYYVYRTSRPRTVSES</sequence>
<accession>A0ABD5UFQ0</accession>
<evidence type="ECO:0000256" key="1">
    <source>
        <dbReference type="SAM" id="Phobius"/>
    </source>
</evidence>
<proteinExistence type="predicted"/>
<comment type="caution">
    <text evidence="2">The sequence shown here is derived from an EMBL/GenBank/DDBJ whole genome shotgun (WGS) entry which is preliminary data.</text>
</comment>
<protein>
    <submittedName>
        <fullName evidence="2">DUF2243 domain-containing protein</fullName>
    </submittedName>
</protein>
<name>A0ABD5UFQ0_9EURY</name>
<evidence type="ECO:0000313" key="2">
    <source>
        <dbReference type="EMBL" id="MFC6837678.1"/>
    </source>
</evidence>
<dbReference type="Pfam" id="PF10002">
    <property type="entry name" value="DUF2243"/>
    <property type="match status" value="1"/>
</dbReference>
<dbReference type="InterPro" id="IPR018719">
    <property type="entry name" value="DUF2243_membrane"/>
</dbReference>
<dbReference type="EMBL" id="JBHSXM010000001">
    <property type="protein sequence ID" value="MFC6837678.1"/>
    <property type="molecule type" value="Genomic_DNA"/>
</dbReference>
<evidence type="ECO:0000313" key="3">
    <source>
        <dbReference type="Proteomes" id="UP001596406"/>
    </source>
</evidence>